<gene>
    <name evidence="1" type="ORF">ZHAS_00004995</name>
</gene>
<dbReference type="EnsemblMetazoa" id="ASIC004995-RA">
    <property type="protein sequence ID" value="ASIC004995-PA"/>
    <property type="gene ID" value="ASIC004995"/>
</dbReference>
<keyword evidence="1" id="KW-0378">Hydrolase</keyword>
<evidence type="ECO:0000313" key="3">
    <source>
        <dbReference type="Proteomes" id="UP000030765"/>
    </source>
</evidence>
<protein>
    <submittedName>
        <fullName evidence="1 2">Glycoprotease family protein</fullName>
    </submittedName>
</protein>
<dbReference type="EMBL" id="KE524854">
    <property type="protein sequence ID" value="KFB37826.1"/>
    <property type="molecule type" value="Genomic_DNA"/>
</dbReference>
<dbReference type="AlphaFoldDB" id="A0A084VIN2"/>
<dbReference type="GO" id="GO:0006508">
    <property type="term" value="P:proteolysis"/>
    <property type="evidence" value="ECO:0007669"/>
    <property type="project" value="UniProtKB-KW"/>
</dbReference>
<reference evidence="1 3" key="1">
    <citation type="journal article" date="2014" name="BMC Genomics">
        <title>Genome sequence of Anopheles sinensis provides insight into genetics basis of mosquito competence for malaria parasites.</title>
        <authorList>
            <person name="Zhou D."/>
            <person name="Zhang D."/>
            <person name="Ding G."/>
            <person name="Shi L."/>
            <person name="Hou Q."/>
            <person name="Ye Y."/>
            <person name="Xu Y."/>
            <person name="Zhou H."/>
            <person name="Xiong C."/>
            <person name="Li S."/>
            <person name="Yu J."/>
            <person name="Hong S."/>
            <person name="Yu X."/>
            <person name="Zou P."/>
            <person name="Chen C."/>
            <person name="Chang X."/>
            <person name="Wang W."/>
            <person name="Lv Y."/>
            <person name="Sun Y."/>
            <person name="Ma L."/>
            <person name="Shen B."/>
            <person name="Zhu C."/>
        </authorList>
    </citation>
    <scope>NUCLEOTIDE SEQUENCE [LARGE SCALE GENOMIC DNA]</scope>
</reference>
<sequence>MMYDGERLKVGLQLGEIYWLDGSSSSTASNWKRVTHKRLSLLSMARKIAIRIEPFVAAFDGDE</sequence>
<keyword evidence="3" id="KW-1185">Reference proteome</keyword>
<evidence type="ECO:0000313" key="2">
    <source>
        <dbReference type="EnsemblMetazoa" id="ASIC004995-PA"/>
    </source>
</evidence>
<evidence type="ECO:0000313" key="1">
    <source>
        <dbReference type="EMBL" id="KFB37826.1"/>
    </source>
</evidence>
<name>A0A084VIN2_ANOSI</name>
<organism evidence="1">
    <name type="scientific">Anopheles sinensis</name>
    <name type="common">Mosquito</name>
    <dbReference type="NCBI Taxonomy" id="74873"/>
    <lineage>
        <taxon>Eukaryota</taxon>
        <taxon>Metazoa</taxon>
        <taxon>Ecdysozoa</taxon>
        <taxon>Arthropoda</taxon>
        <taxon>Hexapoda</taxon>
        <taxon>Insecta</taxon>
        <taxon>Pterygota</taxon>
        <taxon>Neoptera</taxon>
        <taxon>Endopterygota</taxon>
        <taxon>Diptera</taxon>
        <taxon>Nematocera</taxon>
        <taxon>Culicoidea</taxon>
        <taxon>Culicidae</taxon>
        <taxon>Anophelinae</taxon>
        <taxon>Anopheles</taxon>
    </lineage>
</organism>
<keyword evidence="1" id="KW-0645">Protease</keyword>
<accession>A0A084VIN2</accession>
<proteinExistence type="predicted"/>
<reference evidence="2" key="2">
    <citation type="submission" date="2020-05" db="UniProtKB">
        <authorList>
            <consortium name="EnsemblMetazoa"/>
        </authorList>
    </citation>
    <scope>IDENTIFICATION</scope>
</reference>
<dbReference type="VEuPathDB" id="VectorBase:ASIC004995"/>
<dbReference type="EMBL" id="ATLV01013373">
    <property type="status" value="NOT_ANNOTATED_CDS"/>
    <property type="molecule type" value="Genomic_DNA"/>
</dbReference>
<dbReference type="Proteomes" id="UP000030765">
    <property type="component" value="Unassembled WGS sequence"/>
</dbReference>
<dbReference type="GO" id="GO:0008233">
    <property type="term" value="F:peptidase activity"/>
    <property type="evidence" value="ECO:0007669"/>
    <property type="project" value="UniProtKB-KW"/>
</dbReference>